<keyword evidence="1" id="KW-0732">Signal</keyword>
<name>A0ABW4VNF8_9BACT</name>
<evidence type="ECO:0000259" key="2">
    <source>
        <dbReference type="Pfam" id="PF18962"/>
    </source>
</evidence>
<dbReference type="NCBIfam" id="TIGR04183">
    <property type="entry name" value="Por_Secre_tail"/>
    <property type="match status" value="1"/>
</dbReference>
<evidence type="ECO:0000313" key="3">
    <source>
        <dbReference type="EMBL" id="MFD2035676.1"/>
    </source>
</evidence>
<gene>
    <name evidence="3" type="ORF">ACFSKL_12805</name>
</gene>
<dbReference type="InterPro" id="IPR028994">
    <property type="entry name" value="Integrin_alpha_N"/>
</dbReference>
<accession>A0ABW4VNF8</accession>
<dbReference type="Proteomes" id="UP001597361">
    <property type="component" value="Unassembled WGS sequence"/>
</dbReference>
<feature type="chain" id="PRO_5047266318" evidence="1">
    <location>
        <begin position="21"/>
        <end position="703"/>
    </location>
</feature>
<reference evidence="4" key="1">
    <citation type="journal article" date="2019" name="Int. J. Syst. Evol. Microbiol.">
        <title>The Global Catalogue of Microorganisms (GCM) 10K type strain sequencing project: providing services to taxonomists for standard genome sequencing and annotation.</title>
        <authorList>
            <consortium name="The Broad Institute Genomics Platform"/>
            <consortium name="The Broad Institute Genome Sequencing Center for Infectious Disease"/>
            <person name="Wu L."/>
            <person name="Ma J."/>
        </authorList>
    </citation>
    <scope>NUCLEOTIDE SEQUENCE [LARGE SCALE GENOMIC DNA]</scope>
    <source>
        <strain evidence="4">CGMCC 1.15180</strain>
    </source>
</reference>
<evidence type="ECO:0000313" key="4">
    <source>
        <dbReference type="Proteomes" id="UP001597361"/>
    </source>
</evidence>
<keyword evidence="4" id="KW-1185">Reference proteome</keyword>
<comment type="caution">
    <text evidence="3">The sequence shown here is derived from an EMBL/GenBank/DDBJ whole genome shotgun (WGS) entry which is preliminary data.</text>
</comment>
<organism evidence="3 4">
    <name type="scientific">Belliella marina</name>
    <dbReference type="NCBI Taxonomy" id="1644146"/>
    <lineage>
        <taxon>Bacteria</taxon>
        <taxon>Pseudomonadati</taxon>
        <taxon>Bacteroidota</taxon>
        <taxon>Cytophagia</taxon>
        <taxon>Cytophagales</taxon>
        <taxon>Cyclobacteriaceae</taxon>
        <taxon>Belliella</taxon>
    </lineage>
</organism>
<dbReference type="SUPFAM" id="SSF69318">
    <property type="entry name" value="Integrin alpha N-terminal domain"/>
    <property type="match status" value="1"/>
</dbReference>
<feature type="signal peptide" evidence="1">
    <location>
        <begin position="1"/>
        <end position="20"/>
    </location>
</feature>
<feature type="domain" description="Secretion system C-terminal sorting" evidence="2">
    <location>
        <begin position="630"/>
        <end position="700"/>
    </location>
</feature>
<dbReference type="InterPro" id="IPR026444">
    <property type="entry name" value="Secre_tail"/>
</dbReference>
<evidence type="ECO:0000256" key="1">
    <source>
        <dbReference type="SAM" id="SignalP"/>
    </source>
</evidence>
<dbReference type="RefSeq" id="WP_376886610.1">
    <property type="nucleotide sequence ID" value="NZ_JBHUHR010000038.1"/>
</dbReference>
<dbReference type="EMBL" id="JBHUHR010000038">
    <property type="protein sequence ID" value="MFD2035676.1"/>
    <property type="molecule type" value="Genomic_DNA"/>
</dbReference>
<dbReference type="Pfam" id="PF18962">
    <property type="entry name" value="Por_Secre_tail"/>
    <property type="match status" value="1"/>
</dbReference>
<sequence length="703" mass="78493">MSMIKYFTFLFLLITGFSFAQTAFRYDQNISINKDGIGLGLPFSGGLNAAQIQTMDMDGDGVEEMVIWDINSREITVYKVSENSYTYLPEMAYYFPADVNGFLVLADYDGDGRKDLFTSSPFGIRAYRNVSPTGAAFPTWELAQNFLRLDNNSNLQANNLDIPLIMDVDGDGDLDIATFNFASGDFLEFYKNTSVERKGVPDIDGFAFPEARWGGFEFCDCGSFSFGVTCAGFPMGRILDDENKRIEHAGGHSILYADFDGDGVYDLLMGQDECDVLYFLPNKGTNEAPVFDEFSNTLPSVGDLPEFPIFHAAQIFRNQLIISTNSSSIAGPFKADYGQNVFSIPLNGGSQEPFLQNQMLDFGENSRPFFIGNQNNGALIITANSLIGDRVVGRAISIETSLESWKVVDEDYLKLSELDLTDLQFIEYVNTQNQTMHWLAGTDTVNLSLQKKLFLSSDVDFQDLEEVIIPGITPRPLDHFEFFKFQNKDYLLMARQTGELILFEVNFSGFPQLTLVERNFLGFQDSPAARNLTVHVIPNQVPSLYAIDQRGVLFFLNDFMNTDKRENVSVLIGEELLDSRFGRNTWVSHVPDPFSGPFDLIVGNTAGGIRYLKSTEADGMPDGERFLVKIFPNPTTGPVKILTNQNAEARLINSLGQILVENIGIQANREVEVQAGLLAPGVYILNFRLENGQNHSRRVIVRP</sequence>
<protein>
    <submittedName>
        <fullName evidence="3">T9SS type A sorting domain-containing protein</fullName>
    </submittedName>
</protein>
<proteinExistence type="predicted"/>